<sequence length="58" mass="6507">MYIFKMLKGVAIFSAGVYTGLYIAQNYQIDKVEDPKALLEKASNYLKELSKDASDGKK</sequence>
<dbReference type="Proteomes" id="UP000823941">
    <property type="component" value="Chromosome 4"/>
</dbReference>
<comment type="caution">
    <text evidence="2">The sequence shown here is derived from an EMBL/GenBank/DDBJ whole genome shotgun (WGS) entry which is preliminary data.</text>
</comment>
<keyword evidence="1" id="KW-0472">Membrane</keyword>
<keyword evidence="1" id="KW-1133">Transmembrane helix</keyword>
<feature type="transmembrane region" description="Helical" evidence="1">
    <location>
        <begin position="6"/>
        <end position="24"/>
    </location>
</feature>
<evidence type="ECO:0000313" key="3">
    <source>
        <dbReference type="Proteomes" id="UP000823941"/>
    </source>
</evidence>
<reference evidence="2 3" key="1">
    <citation type="submission" date="2021-06" db="EMBL/GenBank/DDBJ databases">
        <title>A haploid diamondback moth (Plutella xylostella L.) genome assembly resolves 31 chromosomes and identifies a diamide resistance mutation.</title>
        <authorList>
            <person name="Ward C.M."/>
            <person name="Perry K.D."/>
            <person name="Baker G."/>
            <person name="Powis K."/>
            <person name="Heckel D.G."/>
            <person name="Baxter S.W."/>
        </authorList>
    </citation>
    <scope>NUCLEOTIDE SEQUENCE [LARGE SCALE GENOMIC DNA]</scope>
    <source>
        <strain evidence="2 3">LV</strain>
        <tissue evidence="2">Single pupa</tissue>
    </source>
</reference>
<organism evidence="2 3">
    <name type="scientific">Plutella xylostella</name>
    <name type="common">Diamondback moth</name>
    <name type="synonym">Plutella maculipennis</name>
    <dbReference type="NCBI Taxonomy" id="51655"/>
    <lineage>
        <taxon>Eukaryota</taxon>
        <taxon>Metazoa</taxon>
        <taxon>Ecdysozoa</taxon>
        <taxon>Arthropoda</taxon>
        <taxon>Hexapoda</taxon>
        <taxon>Insecta</taxon>
        <taxon>Pterygota</taxon>
        <taxon>Neoptera</taxon>
        <taxon>Endopterygota</taxon>
        <taxon>Lepidoptera</taxon>
        <taxon>Glossata</taxon>
        <taxon>Ditrysia</taxon>
        <taxon>Yponomeutoidea</taxon>
        <taxon>Plutellidae</taxon>
        <taxon>Plutella</taxon>
    </lineage>
</organism>
<keyword evidence="1" id="KW-0812">Transmembrane</keyword>
<accession>A0ABQ7R265</accession>
<proteinExistence type="predicted"/>
<protein>
    <submittedName>
        <fullName evidence="2">Uncharacterized protein</fullName>
    </submittedName>
</protein>
<name>A0ABQ7R265_PLUXY</name>
<evidence type="ECO:0000313" key="2">
    <source>
        <dbReference type="EMBL" id="KAG7311392.1"/>
    </source>
</evidence>
<dbReference type="InterPro" id="IPR027854">
    <property type="entry name" value="STMP1"/>
</dbReference>
<dbReference type="EMBL" id="JAHIBW010000004">
    <property type="protein sequence ID" value="KAG7311392.1"/>
    <property type="molecule type" value="Genomic_DNA"/>
</dbReference>
<dbReference type="Pfam" id="PF15054">
    <property type="entry name" value="DUF4535"/>
    <property type="match status" value="1"/>
</dbReference>
<keyword evidence="3" id="KW-1185">Reference proteome</keyword>
<evidence type="ECO:0000256" key="1">
    <source>
        <dbReference type="SAM" id="Phobius"/>
    </source>
</evidence>
<gene>
    <name evidence="2" type="ORF">JYU34_002434</name>
</gene>